<evidence type="ECO:0000313" key="1">
    <source>
        <dbReference type="EMBL" id="GFY64563.1"/>
    </source>
</evidence>
<comment type="caution">
    <text evidence="1">The sequence shown here is derived from an EMBL/GenBank/DDBJ whole genome shotgun (WGS) entry which is preliminary data.</text>
</comment>
<name>A0A8X7CCS0_9ARAC</name>
<dbReference type="Proteomes" id="UP000886998">
    <property type="component" value="Unassembled WGS sequence"/>
</dbReference>
<reference evidence="1" key="1">
    <citation type="submission" date="2020-08" db="EMBL/GenBank/DDBJ databases">
        <title>Multicomponent nature underlies the extraordinary mechanical properties of spider dragline silk.</title>
        <authorList>
            <person name="Kono N."/>
            <person name="Nakamura H."/>
            <person name="Mori M."/>
            <person name="Yoshida Y."/>
            <person name="Ohtoshi R."/>
            <person name="Malay A.D."/>
            <person name="Moran D.A.P."/>
            <person name="Tomita M."/>
            <person name="Numata K."/>
            <person name="Arakawa K."/>
        </authorList>
    </citation>
    <scope>NUCLEOTIDE SEQUENCE</scope>
</reference>
<evidence type="ECO:0000313" key="2">
    <source>
        <dbReference type="Proteomes" id="UP000886998"/>
    </source>
</evidence>
<gene>
    <name evidence="1" type="primary">EVAR_28653_1</name>
    <name evidence="1" type="ORF">TNIN_98381</name>
</gene>
<dbReference type="OrthoDB" id="6430887at2759"/>
<proteinExistence type="predicted"/>
<sequence>MSPTQVRTISEYGDWIVVTCADINRFEKDMKKMSIDNFSQDYEKKKKVQVGEYQEAFKSFGTSELIENTDEQQNVFNIIQRFICNVYNAGNVIDVDAARLQMFIDLYTISDVNEDFDRKKLRNFDACNLPPCKSELLQQFLRANYTCTIWNNAHLKNPGTYQPENNGWAFENDK</sequence>
<organism evidence="1 2">
    <name type="scientific">Trichonephila inaurata madagascariensis</name>
    <dbReference type="NCBI Taxonomy" id="2747483"/>
    <lineage>
        <taxon>Eukaryota</taxon>
        <taxon>Metazoa</taxon>
        <taxon>Ecdysozoa</taxon>
        <taxon>Arthropoda</taxon>
        <taxon>Chelicerata</taxon>
        <taxon>Arachnida</taxon>
        <taxon>Araneae</taxon>
        <taxon>Araneomorphae</taxon>
        <taxon>Entelegynae</taxon>
        <taxon>Araneoidea</taxon>
        <taxon>Nephilidae</taxon>
        <taxon>Trichonephila</taxon>
        <taxon>Trichonephila inaurata</taxon>
    </lineage>
</organism>
<accession>A0A8X7CCS0</accession>
<keyword evidence="2" id="KW-1185">Reference proteome</keyword>
<dbReference type="AlphaFoldDB" id="A0A8X7CCS0"/>
<dbReference type="EMBL" id="BMAV01015310">
    <property type="protein sequence ID" value="GFY64563.1"/>
    <property type="molecule type" value="Genomic_DNA"/>
</dbReference>
<protein>
    <submittedName>
        <fullName evidence="1">Uncharacterized protein</fullName>
    </submittedName>
</protein>